<feature type="compositionally biased region" description="Basic residues" evidence="1">
    <location>
        <begin position="182"/>
        <end position="212"/>
    </location>
</feature>
<name>A0A3N1HGM9_9PSEU</name>
<feature type="compositionally biased region" description="Basic and acidic residues" evidence="1">
    <location>
        <begin position="307"/>
        <end position="319"/>
    </location>
</feature>
<accession>A0A3N1HGM9</accession>
<protein>
    <submittedName>
        <fullName evidence="2">Uncharacterized protein</fullName>
    </submittedName>
</protein>
<feature type="compositionally biased region" description="Basic residues" evidence="1">
    <location>
        <begin position="163"/>
        <end position="175"/>
    </location>
</feature>
<feature type="compositionally biased region" description="Basic and acidic residues" evidence="1">
    <location>
        <begin position="360"/>
        <end position="369"/>
    </location>
</feature>
<evidence type="ECO:0000313" key="2">
    <source>
        <dbReference type="EMBL" id="ROP41679.1"/>
    </source>
</evidence>
<organism evidence="2 3">
    <name type="scientific">Saccharothrix texasensis</name>
    <dbReference type="NCBI Taxonomy" id="103734"/>
    <lineage>
        <taxon>Bacteria</taxon>
        <taxon>Bacillati</taxon>
        <taxon>Actinomycetota</taxon>
        <taxon>Actinomycetes</taxon>
        <taxon>Pseudonocardiales</taxon>
        <taxon>Pseudonocardiaceae</taxon>
        <taxon>Saccharothrix</taxon>
    </lineage>
</organism>
<feature type="compositionally biased region" description="Basic and acidic residues" evidence="1">
    <location>
        <begin position="37"/>
        <end position="64"/>
    </location>
</feature>
<keyword evidence="3" id="KW-1185">Reference proteome</keyword>
<proteinExistence type="predicted"/>
<dbReference type="Proteomes" id="UP000268727">
    <property type="component" value="Unassembled WGS sequence"/>
</dbReference>
<gene>
    <name evidence="2" type="ORF">EDD40_7115</name>
</gene>
<sequence length="369" mass="41222">MPIGPAQGPVIDFPEFHATGFPAIPHRSPRSPTRASDPGRDCPHRDPAGRFDPSHTLRGLDTRPSRGGLRVADRRDGRSAHRSIRPFVVPRDRGHAPCLIDPSALPLPADDRDGSLTSVGARVEDDPERWVTSARASVHRSGTTPYRVARFPTSASPRSARSTARRTPRPCRRPPARPSWWPRRRPARPSPPRNRHPRPTPRWRPRWWRRSRRTESSAPPRARQRQSPDRRLAPPHPPRTLRCGRSPARSPRRARCFPESTGRRFGKPNDPVGGRSDPRPPRTRCVTTTAPARIGGLLTAPAVPTRPADRPSRPAERRGPVVRSPASRPRRPGRARRSEGRLRHAPGGTLTRSAPPNGERVSHDRRTIA</sequence>
<evidence type="ECO:0000256" key="1">
    <source>
        <dbReference type="SAM" id="MobiDB-lite"/>
    </source>
</evidence>
<feature type="region of interest" description="Disordered" evidence="1">
    <location>
        <begin position="1"/>
        <end position="369"/>
    </location>
</feature>
<feature type="compositionally biased region" description="Low complexity" evidence="1">
    <location>
        <begin position="152"/>
        <end position="162"/>
    </location>
</feature>
<dbReference type="EMBL" id="RJKM01000001">
    <property type="protein sequence ID" value="ROP41679.1"/>
    <property type="molecule type" value="Genomic_DNA"/>
</dbReference>
<feature type="compositionally biased region" description="Low complexity" evidence="1">
    <location>
        <begin position="283"/>
        <end position="293"/>
    </location>
</feature>
<comment type="caution">
    <text evidence="2">The sequence shown here is derived from an EMBL/GenBank/DDBJ whole genome shotgun (WGS) entry which is preliminary data.</text>
</comment>
<evidence type="ECO:0000313" key="3">
    <source>
        <dbReference type="Proteomes" id="UP000268727"/>
    </source>
</evidence>
<dbReference type="AlphaFoldDB" id="A0A3N1HGM9"/>
<reference evidence="2 3" key="1">
    <citation type="submission" date="2018-11" db="EMBL/GenBank/DDBJ databases">
        <title>Sequencing the genomes of 1000 actinobacteria strains.</title>
        <authorList>
            <person name="Klenk H.-P."/>
        </authorList>
    </citation>
    <scope>NUCLEOTIDE SEQUENCE [LARGE SCALE GENOMIC DNA]</scope>
    <source>
        <strain evidence="2 3">DSM 44231</strain>
    </source>
</reference>